<feature type="chain" id="PRO_5024970471" evidence="1">
    <location>
        <begin position="22"/>
        <end position="88"/>
    </location>
</feature>
<keyword evidence="3" id="KW-1185">Reference proteome</keyword>
<reference evidence="2 3" key="1">
    <citation type="submission" date="2019-04" db="EMBL/GenBank/DDBJ databases">
        <title>Fungal friends and foes A comparative genomics study of 23 Aspergillus species from section Flavi.</title>
        <authorList>
            <consortium name="DOE Joint Genome Institute"/>
            <person name="Kjaerbolling I."/>
            <person name="Vesth T.C."/>
            <person name="Frisvad J.C."/>
            <person name="Nybo J.L."/>
            <person name="Theobald S."/>
            <person name="Kildgaard S."/>
            <person name="Petersen T.I."/>
            <person name="Kuo A."/>
            <person name="Sato A."/>
            <person name="Lyhne E.K."/>
            <person name="Kogle M.E."/>
            <person name="Wiebenga A."/>
            <person name="Kun R.S."/>
            <person name="Lubbers R.J."/>
            <person name="Makela M.R."/>
            <person name="Barry K."/>
            <person name="Chovatia M."/>
            <person name="Clum A."/>
            <person name="Daum C."/>
            <person name="Haridas S."/>
            <person name="He G."/>
            <person name="LaButti K."/>
            <person name="Lipzen A."/>
            <person name="Mondo S."/>
            <person name="Pangilinan J."/>
            <person name="Riley R."/>
            <person name="Salamov A."/>
            <person name="Simmons B.A."/>
            <person name="Magnuson J.K."/>
            <person name="Henrissat B."/>
            <person name="Mortensen U.H."/>
            <person name="Larsen T.O."/>
            <person name="De vries R.P."/>
            <person name="Grigoriev I.V."/>
            <person name="Machida M."/>
            <person name="Baker S.E."/>
            <person name="Andersen M.R."/>
        </authorList>
    </citation>
    <scope>NUCLEOTIDE SEQUENCE [LARGE SCALE GENOMIC DNA]</scope>
    <source>
        <strain evidence="2 3">CBS 117618</strain>
    </source>
</reference>
<dbReference type="EMBL" id="ML735021">
    <property type="protein sequence ID" value="KAB8201397.1"/>
    <property type="molecule type" value="Genomic_DNA"/>
</dbReference>
<dbReference type="AlphaFoldDB" id="A0A5N6D8V3"/>
<name>A0A5N6D8V3_ASPPA</name>
<evidence type="ECO:0000313" key="2">
    <source>
        <dbReference type="EMBL" id="KAB8201397.1"/>
    </source>
</evidence>
<dbReference type="VEuPathDB" id="FungiDB:BDV34DRAFT_229358"/>
<protein>
    <submittedName>
        <fullName evidence="2">Uncharacterized protein</fullName>
    </submittedName>
</protein>
<evidence type="ECO:0000313" key="3">
    <source>
        <dbReference type="Proteomes" id="UP000326532"/>
    </source>
</evidence>
<proteinExistence type="predicted"/>
<feature type="signal peptide" evidence="1">
    <location>
        <begin position="1"/>
        <end position="21"/>
    </location>
</feature>
<evidence type="ECO:0000256" key="1">
    <source>
        <dbReference type="SAM" id="SignalP"/>
    </source>
</evidence>
<organism evidence="2 3">
    <name type="scientific">Aspergillus parasiticus</name>
    <dbReference type="NCBI Taxonomy" id="5067"/>
    <lineage>
        <taxon>Eukaryota</taxon>
        <taxon>Fungi</taxon>
        <taxon>Dikarya</taxon>
        <taxon>Ascomycota</taxon>
        <taxon>Pezizomycotina</taxon>
        <taxon>Eurotiomycetes</taxon>
        <taxon>Eurotiomycetidae</taxon>
        <taxon>Eurotiales</taxon>
        <taxon>Aspergillaceae</taxon>
        <taxon>Aspergillus</taxon>
        <taxon>Aspergillus subgen. Circumdati</taxon>
    </lineage>
</organism>
<keyword evidence="1" id="KW-0732">Signal</keyword>
<dbReference type="Proteomes" id="UP000326532">
    <property type="component" value="Unassembled WGS sequence"/>
</dbReference>
<accession>A0A5N6D8V3</accession>
<gene>
    <name evidence="2" type="ORF">BDV34DRAFT_229358</name>
</gene>
<dbReference type="OMA" id="RFCCETF"/>
<sequence>MNIKTILALCAMASMATTAPAEDLEKRACGTKNRFCCETFFPFNILFVRAVGSNCIGPTSATCPAGKKEACCTSNLPLNNGNLACTQL</sequence>